<keyword evidence="3" id="KW-1185">Reference proteome</keyword>
<comment type="caution">
    <text evidence="2">The sequence shown here is derived from an EMBL/GenBank/DDBJ whole genome shotgun (WGS) entry which is preliminary data.</text>
</comment>
<dbReference type="EMBL" id="JWIO01000006">
    <property type="protein sequence ID" value="KLL12230.1"/>
    <property type="molecule type" value="Genomic_DNA"/>
</dbReference>
<sequence>MLTLLRSRARVPYPSTVRPRCARMLVGVTVVVGLAAAGCGGSATTGPGTAHPMESPAMPGHSAMPGHGGMPASGGMPGHAGMPGMGGLPAGDGLAAEASGLRFVPVASTLPADQPTSFRFRILAGPGHHDHASRVSPPETHGTGTANGDGAPVTAFKLDQTRPMHLYLIRSDLTGFQHVHPNVESDGTWTAPLQPVRPGAYRVYASFITTDASGADVPTVLSQPVTVADGSADTPLPPASTTTTVDGYTLTLTLAGGLTAGAAGTLTITVSAGGRPVTDLQLYLDTYAHLTAFHEGDLAFAHLHPTGTTAGGKDGGPALTFEASLPRPGNWRLFVQFQTAGVLRTAAVTLPVG</sequence>
<gene>
    <name evidence="2" type="ORF">FrCorBMG51_05770</name>
</gene>
<name>A0ABR5F6F1_9ACTN</name>
<reference evidence="2 3" key="1">
    <citation type="submission" date="2014-12" db="EMBL/GenBank/DDBJ databases">
        <title>Frankia sp. BMG5.1 draft genome.</title>
        <authorList>
            <person name="Gtari M."/>
            <person name="Ghodhbane-Gtari F."/>
            <person name="Nouioui I."/>
            <person name="Ktari A."/>
            <person name="Hezbri K."/>
            <person name="Mimouni W."/>
            <person name="Sbissi I."/>
            <person name="Ayari A."/>
            <person name="Yamanaka T."/>
            <person name="Normand P."/>
            <person name="Tisa L.S."/>
            <person name="Boudabous A."/>
        </authorList>
    </citation>
    <scope>NUCLEOTIDE SEQUENCE [LARGE SCALE GENOMIC DNA]</scope>
    <source>
        <strain evidence="2 3">BMG5.1</strain>
    </source>
</reference>
<protein>
    <submittedName>
        <fullName evidence="2">Uncharacterized protein</fullName>
    </submittedName>
</protein>
<dbReference type="Proteomes" id="UP000035425">
    <property type="component" value="Unassembled WGS sequence"/>
</dbReference>
<evidence type="ECO:0000313" key="2">
    <source>
        <dbReference type="EMBL" id="KLL12230.1"/>
    </source>
</evidence>
<feature type="region of interest" description="Disordered" evidence="1">
    <location>
        <begin position="127"/>
        <end position="153"/>
    </location>
</feature>
<organism evidence="2 3">
    <name type="scientific">Protofrankia coriariae</name>
    <dbReference type="NCBI Taxonomy" id="1562887"/>
    <lineage>
        <taxon>Bacteria</taxon>
        <taxon>Bacillati</taxon>
        <taxon>Actinomycetota</taxon>
        <taxon>Actinomycetes</taxon>
        <taxon>Frankiales</taxon>
        <taxon>Frankiaceae</taxon>
        <taxon>Protofrankia</taxon>
    </lineage>
</organism>
<evidence type="ECO:0000313" key="3">
    <source>
        <dbReference type="Proteomes" id="UP000035425"/>
    </source>
</evidence>
<accession>A0ABR5F6F1</accession>
<proteinExistence type="predicted"/>
<evidence type="ECO:0000256" key="1">
    <source>
        <dbReference type="SAM" id="MobiDB-lite"/>
    </source>
</evidence>